<name>A0A426X872_ENSVE</name>
<evidence type="ECO:0000313" key="1">
    <source>
        <dbReference type="EMBL" id="RRT35677.1"/>
    </source>
</evidence>
<evidence type="ECO:0000313" key="2">
    <source>
        <dbReference type="Proteomes" id="UP000287651"/>
    </source>
</evidence>
<sequence length="197" mass="21700">MVPHHACERPDVALYFACRSSVPARCSSAGCFTVGCPSPVPARSFTVGAFALGEGSPAVVGFFTVGEFITGEGCSSPTAVGSFTAEVMLLSSSRWFLHSGRVHSGREMLLPSGLGRFHSGMFLRWFLLDGMLLRRIKPKVAHALDHDLLLPFPEILGLRVASLRLQLVVQIFDYIFLFQKYSLIRRLLCMRLVILPN</sequence>
<dbReference type="AlphaFoldDB" id="A0A426X872"/>
<reference evidence="1 2" key="1">
    <citation type="journal article" date="2014" name="Agronomy (Basel)">
        <title>A Draft Genome Sequence for Ensete ventricosum, the Drought-Tolerant Tree Against Hunger.</title>
        <authorList>
            <person name="Harrison J."/>
            <person name="Moore K.A."/>
            <person name="Paszkiewicz K."/>
            <person name="Jones T."/>
            <person name="Grant M."/>
            <person name="Ambacheew D."/>
            <person name="Muzemil S."/>
            <person name="Studholme D.J."/>
        </authorList>
    </citation>
    <scope>NUCLEOTIDE SEQUENCE [LARGE SCALE GENOMIC DNA]</scope>
</reference>
<organism evidence="1 2">
    <name type="scientific">Ensete ventricosum</name>
    <name type="common">Abyssinian banana</name>
    <name type="synonym">Musa ensete</name>
    <dbReference type="NCBI Taxonomy" id="4639"/>
    <lineage>
        <taxon>Eukaryota</taxon>
        <taxon>Viridiplantae</taxon>
        <taxon>Streptophyta</taxon>
        <taxon>Embryophyta</taxon>
        <taxon>Tracheophyta</taxon>
        <taxon>Spermatophyta</taxon>
        <taxon>Magnoliopsida</taxon>
        <taxon>Liliopsida</taxon>
        <taxon>Zingiberales</taxon>
        <taxon>Musaceae</taxon>
        <taxon>Ensete</taxon>
    </lineage>
</organism>
<proteinExistence type="predicted"/>
<accession>A0A426X872</accession>
<dbReference type="Proteomes" id="UP000287651">
    <property type="component" value="Unassembled WGS sequence"/>
</dbReference>
<protein>
    <submittedName>
        <fullName evidence="1">Uncharacterized protein</fullName>
    </submittedName>
</protein>
<gene>
    <name evidence="1" type="ORF">B296_00038015</name>
</gene>
<comment type="caution">
    <text evidence="1">The sequence shown here is derived from an EMBL/GenBank/DDBJ whole genome shotgun (WGS) entry which is preliminary data.</text>
</comment>
<dbReference type="EMBL" id="AMZH03024670">
    <property type="protein sequence ID" value="RRT35677.1"/>
    <property type="molecule type" value="Genomic_DNA"/>
</dbReference>